<organism evidence="1 2">
    <name type="scientific">Chitinophaga defluvii</name>
    <dbReference type="NCBI Taxonomy" id="3163343"/>
    <lineage>
        <taxon>Bacteria</taxon>
        <taxon>Pseudomonadati</taxon>
        <taxon>Bacteroidota</taxon>
        <taxon>Chitinophagia</taxon>
        <taxon>Chitinophagales</taxon>
        <taxon>Chitinophagaceae</taxon>
        <taxon>Chitinophaga</taxon>
    </lineage>
</organism>
<dbReference type="InterPro" id="IPR011990">
    <property type="entry name" value="TPR-like_helical_dom_sf"/>
</dbReference>
<dbReference type="EMBL" id="JBEXAC010000002">
    <property type="protein sequence ID" value="MET6999622.1"/>
    <property type="molecule type" value="Genomic_DNA"/>
</dbReference>
<evidence type="ECO:0000313" key="1">
    <source>
        <dbReference type="EMBL" id="MET6999622.1"/>
    </source>
</evidence>
<protein>
    <submittedName>
        <fullName evidence="1">SusD/RagB family nutrient-binding outer membrane lipoprotein</fullName>
    </submittedName>
</protein>
<reference evidence="1 2" key="1">
    <citation type="submission" date="2024-06" db="EMBL/GenBank/DDBJ databases">
        <title>Chitinophaga defluvii sp. nov., isolated from municipal sewage.</title>
        <authorList>
            <person name="Zhang L."/>
        </authorList>
    </citation>
    <scope>NUCLEOTIDE SEQUENCE [LARGE SCALE GENOMIC DNA]</scope>
    <source>
        <strain evidence="1 2">H8</strain>
    </source>
</reference>
<dbReference type="Gene3D" id="1.25.40.390">
    <property type="match status" value="1"/>
</dbReference>
<dbReference type="Pfam" id="PF12771">
    <property type="entry name" value="SusD-like_2"/>
    <property type="match status" value="1"/>
</dbReference>
<proteinExistence type="predicted"/>
<dbReference type="SUPFAM" id="SSF48452">
    <property type="entry name" value="TPR-like"/>
    <property type="match status" value="1"/>
</dbReference>
<keyword evidence="1" id="KW-0449">Lipoprotein</keyword>
<comment type="caution">
    <text evidence="1">The sequence shown here is derived from an EMBL/GenBank/DDBJ whole genome shotgun (WGS) entry which is preliminary data.</text>
</comment>
<gene>
    <name evidence="1" type="ORF">ABR189_19695</name>
</gene>
<accession>A0ABV2TAE1</accession>
<dbReference type="Proteomes" id="UP001549749">
    <property type="component" value="Unassembled WGS sequence"/>
</dbReference>
<dbReference type="InterPro" id="IPR041662">
    <property type="entry name" value="SusD-like_2"/>
</dbReference>
<name>A0ABV2TAE1_9BACT</name>
<evidence type="ECO:0000313" key="2">
    <source>
        <dbReference type="Proteomes" id="UP001549749"/>
    </source>
</evidence>
<dbReference type="RefSeq" id="WP_354662186.1">
    <property type="nucleotide sequence ID" value="NZ_JBEXAC010000002.1"/>
</dbReference>
<dbReference type="PROSITE" id="PS51257">
    <property type="entry name" value="PROKAR_LIPOPROTEIN"/>
    <property type="match status" value="1"/>
</dbReference>
<keyword evidence="2" id="KW-1185">Reference proteome</keyword>
<sequence>MKKGYIKSALGALAICMVTTTGCKNFLDINDNPNAPENAQVSLILPSAQAGISFVLGGTFQIYGNIWSQYWTQNFGASQYRSIDQYQPGAADYDWPWNNLYSNSLEDLEMILKEGRSDKNKQYAAIALLMKAYNYQMLTDAFGDVPLKEATKGDDNLNPKYDTQKEVYDSIFKYIDEAQAMIDPASAYLPGADDLIFGGDMEQWDRFANTLKLRAYLRLLDVDKAKAEAGIKAVVAKHNFLERDAEVKYSGTGDNQNPVYSEIVQLQFTSNLLASATCVDTMNALQDPRVSVFYQPLAATGKVTPIVQGGFALITSGSYSTPSFVVGARYSNNKSAMAPVKFISAAESYFLQAEASARGYGGGSASGLYGQGISASFSSYDIAEGSYVADRVAAFPAAAEGRIRDIITQKYFAMCGNQGFEAWTEYRRTGYPSFLIKSKASIYNDDSKPQRFLYPSSEVTNNGNFPGSKLLTDKVWWDTK</sequence>